<dbReference type="Pfam" id="PF00076">
    <property type="entry name" value="RRM_1"/>
    <property type="match status" value="1"/>
</dbReference>
<dbReference type="PANTHER" id="PTHR45880:SF1">
    <property type="entry name" value="RNA-BINDING MOTIF PROTEIN, X-LINKED 2"/>
    <property type="match status" value="1"/>
</dbReference>
<gene>
    <name evidence="2" type="primary">WBGene00096666</name>
</gene>
<keyword evidence="3" id="KW-1185">Reference proteome</keyword>
<name>A0A2A6C6L4_PRIPA</name>
<dbReference type="OrthoDB" id="5970at2759"/>
<dbReference type="InterPro" id="IPR035979">
    <property type="entry name" value="RBD_domain_sf"/>
</dbReference>
<protein>
    <submittedName>
        <fullName evidence="2">RNA binding protein</fullName>
    </submittedName>
</protein>
<sequence length="396" mass="43103">MLSRTVYPTYHGLRLGISDLATIKKCVMPTLTIKPISVSLKPGCVEVLDRTGLTFVDKERQSDVTSYVVVGCGIEDRDGLFYAIRRAVKDFTAGLDADGLRKTGKISDEEKKAIIKELVEKSEQKRSIQRKWGRLLCPCCGIRTGFVKFIEEKEGEEKKNMEGKRTDDEKVADEMDLIDTLLFSSSCDPPSIALPTVLVPTVLNTAVLSPIVINPTESPASPTPTSFPNPLTPPVSPPSLAQPATHFSFPCSLPLDSSHPPTHSVSLSTEQFPNVAASTDSEPTITDSIEFVCTVSSATVDQHSESSNNAPDSTEPSPSCRIHITGFAAKMSAHRLGRHFSQAGKVVYMDLPQNRFGLPWGFAFCQFADAGSAEKAVAMFNGSVFEESWLKVKMAN</sequence>
<dbReference type="Gene3D" id="3.30.70.330">
    <property type="match status" value="1"/>
</dbReference>
<dbReference type="InterPro" id="IPR000504">
    <property type="entry name" value="RRM_dom"/>
</dbReference>
<accession>A0A8R1U7H5</accession>
<dbReference type="Proteomes" id="UP000005239">
    <property type="component" value="Unassembled WGS sequence"/>
</dbReference>
<reference evidence="2" key="2">
    <citation type="submission" date="2022-06" db="UniProtKB">
        <authorList>
            <consortium name="EnsemblMetazoa"/>
        </authorList>
    </citation>
    <scope>IDENTIFICATION</scope>
    <source>
        <strain evidence="2">PS312</strain>
    </source>
</reference>
<dbReference type="PANTHER" id="PTHR45880">
    <property type="entry name" value="RNA-BINDING MOTIF PROTEIN, X-LINKED 2"/>
    <property type="match status" value="1"/>
</dbReference>
<dbReference type="AlphaFoldDB" id="A0A2A6C6L4"/>
<dbReference type="SUPFAM" id="SSF54928">
    <property type="entry name" value="RNA-binding domain, RBD"/>
    <property type="match status" value="1"/>
</dbReference>
<evidence type="ECO:0000313" key="2">
    <source>
        <dbReference type="EnsemblMetazoa" id="PPA07112.1"/>
    </source>
</evidence>
<feature type="compositionally biased region" description="Pro residues" evidence="1">
    <location>
        <begin position="221"/>
        <end position="237"/>
    </location>
</feature>
<feature type="region of interest" description="Disordered" evidence="1">
    <location>
        <begin position="218"/>
        <end position="240"/>
    </location>
</feature>
<dbReference type="EnsemblMetazoa" id="PPA07112.1">
    <property type="protein sequence ID" value="PPA07112.1"/>
    <property type="gene ID" value="WBGene00096666"/>
</dbReference>
<organism evidence="2 3">
    <name type="scientific">Pristionchus pacificus</name>
    <name type="common">Parasitic nematode worm</name>
    <dbReference type="NCBI Taxonomy" id="54126"/>
    <lineage>
        <taxon>Eukaryota</taxon>
        <taxon>Metazoa</taxon>
        <taxon>Ecdysozoa</taxon>
        <taxon>Nematoda</taxon>
        <taxon>Chromadorea</taxon>
        <taxon>Rhabditida</taxon>
        <taxon>Rhabditina</taxon>
        <taxon>Diplogasteromorpha</taxon>
        <taxon>Diplogasteroidea</taxon>
        <taxon>Neodiplogasteridae</taxon>
        <taxon>Pristionchus</taxon>
    </lineage>
</organism>
<reference evidence="3" key="1">
    <citation type="journal article" date="2008" name="Nat. Genet.">
        <title>The Pristionchus pacificus genome provides a unique perspective on nematode lifestyle and parasitism.</title>
        <authorList>
            <person name="Dieterich C."/>
            <person name="Clifton S.W."/>
            <person name="Schuster L.N."/>
            <person name="Chinwalla A."/>
            <person name="Delehaunty K."/>
            <person name="Dinkelacker I."/>
            <person name="Fulton L."/>
            <person name="Fulton R."/>
            <person name="Godfrey J."/>
            <person name="Minx P."/>
            <person name="Mitreva M."/>
            <person name="Roeseler W."/>
            <person name="Tian H."/>
            <person name="Witte H."/>
            <person name="Yang S.P."/>
            <person name="Wilson R.K."/>
            <person name="Sommer R.J."/>
        </authorList>
    </citation>
    <scope>NUCLEOTIDE SEQUENCE [LARGE SCALE GENOMIC DNA]</scope>
    <source>
        <strain evidence="3">PS312</strain>
    </source>
</reference>
<dbReference type="InterPro" id="IPR051847">
    <property type="entry name" value="RNA_proc/Spliceosome_comp"/>
</dbReference>
<accession>A0A2A6C6L4</accession>
<proteinExistence type="predicted"/>
<dbReference type="PROSITE" id="PS50102">
    <property type="entry name" value="RRM"/>
    <property type="match status" value="1"/>
</dbReference>
<evidence type="ECO:0000313" key="3">
    <source>
        <dbReference type="Proteomes" id="UP000005239"/>
    </source>
</evidence>
<dbReference type="SMART" id="SM00360">
    <property type="entry name" value="RRM"/>
    <property type="match status" value="1"/>
</dbReference>
<dbReference type="GO" id="GO:0003723">
    <property type="term" value="F:RNA binding"/>
    <property type="evidence" value="ECO:0007669"/>
    <property type="project" value="UniProtKB-UniRule"/>
</dbReference>
<dbReference type="InterPro" id="IPR012677">
    <property type="entry name" value="Nucleotide-bd_a/b_plait_sf"/>
</dbReference>
<dbReference type="CDD" id="cd00590">
    <property type="entry name" value="RRM_SF"/>
    <property type="match status" value="1"/>
</dbReference>
<evidence type="ECO:0000256" key="1">
    <source>
        <dbReference type="SAM" id="MobiDB-lite"/>
    </source>
</evidence>